<dbReference type="EnsemblPlants" id="TraesCS2B02G368300.1">
    <property type="protein sequence ID" value="TraesCS2B02G368300.1.cds1"/>
    <property type="gene ID" value="TraesCS2B02G368300"/>
</dbReference>
<dbReference type="Gramene" id="TraesCS2B02G368300.1">
    <property type="protein sequence ID" value="TraesCS2B02G368300.1.cds1"/>
    <property type="gene ID" value="TraesCS2B02G368300"/>
</dbReference>
<dbReference type="Gramene" id="TraesPARA_EIv1.0_0529020.1">
    <property type="protein sequence ID" value="TraesPARA_EIv1.0_0529020.1.CDS1"/>
    <property type="gene ID" value="TraesPARA_EIv1.0_0529020"/>
</dbReference>
<dbReference type="Gramene" id="TraesLDM2B03G00981900.1">
    <property type="protein sequence ID" value="TraesLDM2B03G00981900.1.CDS1"/>
    <property type="gene ID" value="TraesLDM2B03G00981900"/>
</dbReference>
<dbReference type="Gramene" id="TraesARI2B03G00995820.1">
    <property type="protein sequence ID" value="TraesARI2B03G00995820.1.CDS1"/>
    <property type="gene ID" value="TraesARI2B03G00995820"/>
</dbReference>
<dbReference type="Proteomes" id="UP000019116">
    <property type="component" value="Chromosome 2B"/>
</dbReference>
<dbReference type="Gramene" id="TraesRN2B0100980700.1">
    <property type="protein sequence ID" value="TraesRN2B0100980700.1"/>
    <property type="gene ID" value="TraesRN2B0100980700"/>
</dbReference>
<proteinExistence type="predicted"/>
<feature type="compositionally biased region" description="Basic residues" evidence="1">
    <location>
        <begin position="57"/>
        <end position="69"/>
    </location>
</feature>
<protein>
    <submittedName>
        <fullName evidence="2">Uncharacterized protein</fullName>
    </submittedName>
</protein>
<dbReference type="Gramene" id="TraesSTA2B03G00977010.1">
    <property type="protein sequence ID" value="TraesSTA2B03G00977010.1.CDS1"/>
    <property type="gene ID" value="TraesSTA2B03G00977010"/>
</dbReference>
<evidence type="ECO:0000313" key="3">
    <source>
        <dbReference type="Proteomes" id="UP000019116"/>
    </source>
</evidence>
<dbReference type="AlphaFoldDB" id="A0A3B6C916"/>
<reference evidence="2" key="1">
    <citation type="submission" date="2018-08" db="EMBL/GenBank/DDBJ databases">
        <authorList>
            <person name="Rossello M."/>
        </authorList>
    </citation>
    <scope>NUCLEOTIDE SEQUENCE [LARGE SCALE GENOMIC DNA]</scope>
    <source>
        <strain evidence="2">cv. Chinese Spring</strain>
    </source>
</reference>
<feature type="region of interest" description="Disordered" evidence="1">
    <location>
        <begin position="44"/>
        <end position="69"/>
    </location>
</feature>
<sequence>MPGEKKAMYRASPPTANHPSTPWQEPLNRLPQRLEDDCSMKAVARMTRESTTPARLVRARRRRPQRSMR</sequence>
<name>A0A3B6C916_WHEAT</name>
<dbReference type="Gramene" id="TraesLAC2B03G00949750.1">
    <property type="protein sequence ID" value="TraesLAC2B03G00949750.1.CDS1"/>
    <property type="gene ID" value="TraesLAC2B03G00949750"/>
</dbReference>
<dbReference type="Gramene" id="TraesNOR2B03G00994710.1">
    <property type="protein sequence ID" value="TraesNOR2B03G00994710.1.CDS1"/>
    <property type="gene ID" value="TraesNOR2B03G00994710"/>
</dbReference>
<organism evidence="2">
    <name type="scientific">Triticum aestivum</name>
    <name type="common">Wheat</name>
    <dbReference type="NCBI Taxonomy" id="4565"/>
    <lineage>
        <taxon>Eukaryota</taxon>
        <taxon>Viridiplantae</taxon>
        <taxon>Streptophyta</taxon>
        <taxon>Embryophyta</taxon>
        <taxon>Tracheophyta</taxon>
        <taxon>Spermatophyta</taxon>
        <taxon>Magnoliopsida</taxon>
        <taxon>Liliopsida</taxon>
        <taxon>Poales</taxon>
        <taxon>Poaceae</taxon>
        <taxon>BOP clade</taxon>
        <taxon>Pooideae</taxon>
        <taxon>Triticodae</taxon>
        <taxon>Triticeae</taxon>
        <taxon>Triticinae</taxon>
        <taxon>Triticum</taxon>
    </lineage>
</organism>
<accession>A0A3B6C916</accession>
<dbReference type="Gramene" id="TraesCS2B03G0947400.1">
    <property type="protein sequence ID" value="TraesCS2B03G0947400.1.CDS1"/>
    <property type="gene ID" value="TraesCS2B03G0947400"/>
</dbReference>
<reference evidence="2" key="2">
    <citation type="submission" date="2018-10" db="UniProtKB">
        <authorList>
            <consortium name="EnsemblPlants"/>
        </authorList>
    </citation>
    <scope>IDENTIFICATION</scope>
</reference>
<feature type="region of interest" description="Disordered" evidence="1">
    <location>
        <begin position="1"/>
        <end position="29"/>
    </location>
</feature>
<dbReference type="Gramene" id="TraesJUL2B03G00987400.1">
    <property type="protein sequence ID" value="TraesJUL2B03G00987400.1.CDS1"/>
    <property type="gene ID" value="TraesJUL2B03G00987400"/>
</dbReference>
<dbReference type="Gramene" id="TraesSYM2B03G00995460.1">
    <property type="protein sequence ID" value="TraesSYM2B03G00995460.1.CDS1"/>
    <property type="gene ID" value="TraesSYM2B03G00995460"/>
</dbReference>
<evidence type="ECO:0000313" key="2">
    <source>
        <dbReference type="EnsemblPlants" id="TraesCS2B02G368300.1.cds1"/>
    </source>
</evidence>
<dbReference type="Gramene" id="TraesJAG2B03G00980770.1">
    <property type="protein sequence ID" value="TraesJAG2B03G00980770.1.CDS1"/>
    <property type="gene ID" value="TraesJAG2B03G00980770"/>
</dbReference>
<feature type="compositionally biased region" description="Polar residues" evidence="1">
    <location>
        <begin position="14"/>
        <end position="23"/>
    </location>
</feature>
<dbReference type="Gramene" id="TraesMAC2B03G00978520.1">
    <property type="protein sequence ID" value="TraesMAC2B03G00978520.1.CDS1"/>
    <property type="gene ID" value="TraesMAC2B03G00978520"/>
</dbReference>
<keyword evidence="3" id="KW-1185">Reference proteome</keyword>
<evidence type="ECO:0000256" key="1">
    <source>
        <dbReference type="SAM" id="MobiDB-lite"/>
    </source>
</evidence>